<dbReference type="InterPro" id="IPR023987">
    <property type="entry name" value="CHP03977_oxidoreductase"/>
</dbReference>
<dbReference type="GO" id="GO:0046872">
    <property type="term" value="F:metal ion binding"/>
    <property type="evidence" value="ECO:0007669"/>
    <property type="project" value="UniProtKB-KW"/>
</dbReference>
<dbReference type="SUPFAM" id="SSF51905">
    <property type="entry name" value="FAD/NAD(P)-binding domain"/>
    <property type="match status" value="1"/>
</dbReference>
<evidence type="ECO:0000256" key="1">
    <source>
        <dbReference type="ARBA" id="ARBA00001917"/>
    </source>
</evidence>
<dbReference type="Pfam" id="PF07992">
    <property type="entry name" value="Pyr_redox_2"/>
    <property type="match status" value="1"/>
</dbReference>
<dbReference type="InterPro" id="IPR023753">
    <property type="entry name" value="FAD/NAD-binding_dom"/>
</dbReference>
<comment type="cofactor">
    <cofactor evidence="2">
        <name>[4Fe-4S] cluster</name>
        <dbReference type="ChEBI" id="CHEBI:49883"/>
    </cofactor>
</comment>
<evidence type="ECO:0000256" key="5">
    <source>
        <dbReference type="ARBA" id="ARBA00022643"/>
    </source>
</evidence>
<dbReference type="InterPro" id="IPR036188">
    <property type="entry name" value="FAD/NAD-bd_sf"/>
</dbReference>
<dbReference type="InterPro" id="IPR001155">
    <property type="entry name" value="OxRdtase_FMN_N"/>
</dbReference>
<reference evidence="12 13" key="1">
    <citation type="submission" date="2018-11" db="EMBL/GenBank/DDBJ databases">
        <title>Rhodococcus spongicola sp. nov. and Rhodococcus xishaensis sp. nov. from marine sponges.</title>
        <authorList>
            <person name="Li L."/>
            <person name="Lin H.W."/>
        </authorList>
    </citation>
    <scope>NUCLEOTIDE SEQUENCE [LARGE SCALE GENOMIC DNA]</scope>
    <source>
        <strain evidence="12 13">LHW50502</strain>
    </source>
</reference>
<dbReference type="GO" id="GO:0051536">
    <property type="term" value="F:iron-sulfur cluster binding"/>
    <property type="evidence" value="ECO:0007669"/>
    <property type="project" value="UniProtKB-KW"/>
</dbReference>
<keyword evidence="5" id="KW-0288">FMN</keyword>
<keyword evidence="8" id="KW-0408">Iron</keyword>
<dbReference type="AlphaFoldDB" id="A0A3S3DXU9"/>
<dbReference type="SUPFAM" id="SSF51971">
    <property type="entry name" value="Nucleotide-binding domain"/>
    <property type="match status" value="1"/>
</dbReference>
<evidence type="ECO:0000256" key="3">
    <source>
        <dbReference type="ARBA" id="ARBA00011048"/>
    </source>
</evidence>
<dbReference type="InterPro" id="IPR051793">
    <property type="entry name" value="NADH:flavin_oxidoreductase"/>
</dbReference>
<sequence>MSAAYPHLFSPLRLGPLTLRNRVVFSAHLTGYAVGGKPTAQHAAYYAARAKGGAGLIISEEHATHPGDWPYEKVIAGYRPEVVRGYRLTTDAVHEHGVPILAQINHNGGQGSSMYSRRPLWAPSAVPDPLFREVPKALDQREIRTLVEGYALVAEHCVRGGFDGIELQCSHSSLVRSFLAPATNLRTDGYGGSLPNRARFLLEVVAAVREAIGPEHALGVRLAGEDLFDGGVRLDEAVEVAALIEADGRVDYLNTSIGMATETLHMIEASMAVPSGYALFIPNAIRQRVSLPVVGVGRFKEPWQAERALAEGHCDLIGVVRGQIADPDFAAKALAGEDTETRRCLACNQECVGRMGLGRWLGCVVNPRAGKESTTLPEPTMPGRRVHVIGGGPAGLKAAATAARRGHHVTLFERASVVGGQIRTAAVVPGRRELLDLVLDLEAECRRLGVDLRTGTEVTADLVAESRPDVVVLATGARPQRPSWAGGVDRVVDVRDVLEGRAHPLGTVLVVDELGFHQGTSVAEYAADAGCEVTICTPGMIVGQDLGITLDLEDWNRRAHRKRITQLTELVPTACEAVDGSRLAVTLRHHPTDRATRLITDWVVSSTHQRPEDELWKELADSGIEIHRVGDVLAPRRAHSAVIEGERVALSL</sequence>
<dbReference type="GO" id="GO:0008670">
    <property type="term" value="F:2,4-dienoyl-CoA reductase (NADPH) activity"/>
    <property type="evidence" value="ECO:0007669"/>
    <property type="project" value="TreeGrafter"/>
</dbReference>
<evidence type="ECO:0000256" key="7">
    <source>
        <dbReference type="ARBA" id="ARBA00023002"/>
    </source>
</evidence>
<dbReference type="EMBL" id="RKLN01000005">
    <property type="protein sequence ID" value="RVW01481.1"/>
    <property type="molecule type" value="Genomic_DNA"/>
</dbReference>
<dbReference type="PRINTS" id="PR00368">
    <property type="entry name" value="FADPNR"/>
</dbReference>
<dbReference type="GO" id="GO:0033543">
    <property type="term" value="P:fatty acid beta-oxidation, unsaturated, even number, reductase/isomerase pathway"/>
    <property type="evidence" value="ECO:0007669"/>
    <property type="project" value="TreeGrafter"/>
</dbReference>
<comment type="cofactor">
    <cofactor evidence="1">
        <name>FMN</name>
        <dbReference type="ChEBI" id="CHEBI:58210"/>
    </cofactor>
</comment>
<evidence type="ECO:0000259" key="11">
    <source>
        <dbReference type="Pfam" id="PF07992"/>
    </source>
</evidence>
<dbReference type="RefSeq" id="WP_127947779.1">
    <property type="nucleotide sequence ID" value="NZ_RKLN01000005.1"/>
</dbReference>
<evidence type="ECO:0000256" key="4">
    <source>
        <dbReference type="ARBA" id="ARBA00022630"/>
    </source>
</evidence>
<dbReference type="Proteomes" id="UP000284333">
    <property type="component" value="Unassembled WGS sequence"/>
</dbReference>
<keyword evidence="6" id="KW-0479">Metal-binding</keyword>
<evidence type="ECO:0000313" key="13">
    <source>
        <dbReference type="Proteomes" id="UP000284333"/>
    </source>
</evidence>
<dbReference type="PANTHER" id="PTHR42917:SF2">
    <property type="entry name" value="2,4-DIENOYL-COA REDUCTASE [(2E)-ENOYL-COA-PRODUCING]"/>
    <property type="match status" value="1"/>
</dbReference>
<dbReference type="NCBIfam" id="TIGR03997">
    <property type="entry name" value="mycofact_OYE_2"/>
    <property type="match status" value="1"/>
</dbReference>
<name>A0A3S3DXU9_9NOCA</name>
<comment type="similarity">
    <text evidence="3">In the N-terminal section; belongs to the NADH:flavin oxidoreductase/NADH oxidase family.</text>
</comment>
<keyword evidence="4" id="KW-0285">Flavoprotein</keyword>
<accession>A0A3S3DXU9</accession>
<evidence type="ECO:0000256" key="9">
    <source>
        <dbReference type="ARBA" id="ARBA00023014"/>
    </source>
</evidence>
<dbReference type="GO" id="GO:0010181">
    <property type="term" value="F:FMN binding"/>
    <property type="evidence" value="ECO:0007669"/>
    <property type="project" value="InterPro"/>
</dbReference>
<dbReference type="PANTHER" id="PTHR42917">
    <property type="entry name" value="2,4-DIENOYL-COA REDUCTASE"/>
    <property type="match status" value="1"/>
</dbReference>
<feature type="domain" description="FAD/NAD(P)-binding" evidence="11">
    <location>
        <begin position="385"/>
        <end position="628"/>
    </location>
</feature>
<organism evidence="12 13">
    <name type="scientific">Rhodococcus spongiicola</name>
    <dbReference type="NCBI Taxonomy" id="2487352"/>
    <lineage>
        <taxon>Bacteria</taxon>
        <taxon>Bacillati</taxon>
        <taxon>Actinomycetota</taxon>
        <taxon>Actinomycetes</taxon>
        <taxon>Mycobacteriales</taxon>
        <taxon>Nocardiaceae</taxon>
        <taxon>Rhodococcus</taxon>
    </lineage>
</organism>
<evidence type="ECO:0000313" key="12">
    <source>
        <dbReference type="EMBL" id="RVW01481.1"/>
    </source>
</evidence>
<keyword evidence="13" id="KW-1185">Reference proteome</keyword>
<gene>
    <name evidence="12" type="ORF">EF834_13630</name>
</gene>
<dbReference type="CDD" id="cd04734">
    <property type="entry name" value="OYE_like_3_FMN"/>
    <property type="match status" value="1"/>
</dbReference>
<dbReference type="InterPro" id="IPR013785">
    <property type="entry name" value="Aldolase_TIM"/>
</dbReference>
<evidence type="ECO:0000256" key="2">
    <source>
        <dbReference type="ARBA" id="ARBA00001966"/>
    </source>
</evidence>
<dbReference type="Gene3D" id="3.20.20.70">
    <property type="entry name" value="Aldolase class I"/>
    <property type="match status" value="1"/>
</dbReference>
<keyword evidence="7" id="KW-0560">Oxidoreductase</keyword>
<dbReference type="OrthoDB" id="3169239at2"/>
<keyword evidence="9" id="KW-0411">Iron-sulfur</keyword>
<evidence type="ECO:0000259" key="10">
    <source>
        <dbReference type="Pfam" id="PF00724"/>
    </source>
</evidence>
<feature type="domain" description="NADH:flavin oxidoreductase/NADH oxidase N-terminal" evidence="10">
    <location>
        <begin position="8"/>
        <end position="336"/>
    </location>
</feature>
<comment type="caution">
    <text evidence="12">The sequence shown here is derived from an EMBL/GenBank/DDBJ whole genome shotgun (WGS) entry which is preliminary data.</text>
</comment>
<dbReference type="SUPFAM" id="SSF51395">
    <property type="entry name" value="FMN-linked oxidoreductases"/>
    <property type="match status" value="1"/>
</dbReference>
<dbReference type="Pfam" id="PF00724">
    <property type="entry name" value="Oxidored_FMN"/>
    <property type="match status" value="1"/>
</dbReference>
<evidence type="ECO:0000256" key="6">
    <source>
        <dbReference type="ARBA" id="ARBA00022723"/>
    </source>
</evidence>
<dbReference type="Gene3D" id="3.50.50.60">
    <property type="entry name" value="FAD/NAD(P)-binding domain"/>
    <property type="match status" value="1"/>
</dbReference>
<evidence type="ECO:0000256" key="8">
    <source>
        <dbReference type="ARBA" id="ARBA00023004"/>
    </source>
</evidence>
<protein>
    <submittedName>
        <fullName evidence="12">Mycofactocin system FadH/OYE family oxidoreductase 2</fullName>
    </submittedName>
</protein>
<proteinExistence type="inferred from homology"/>
<dbReference type="Gene3D" id="3.40.50.720">
    <property type="entry name" value="NAD(P)-binding Rossmann-like Domain"/>
    <property type="match status" value="1"/>
</dbReference>